<name>A0A2S4NAY8_9FLAO</name>
<keyword evidence="2" id="KW-0444">Lipid biosynthesis</keyword>
<evidence type="ECO:0000313" key="11">
    <source>
        <dbReference type="Proteomes" id="UP000237056"/>
    </source>
</evidence>
<evidence type="ECO:0000313" key="10">
    <source>
        <dbReference type="EMBL" id="POS02861.1"/>
    </source>
</evidence>
<evidence type="ECO:0000256" key="2">
    <source>
        <dbReference type="ARBA" id="ARBA00022516"/>
    </source>
</evidence>
<evidence type="ECO:0000259" key="9">
    <source>
        <dbReference type="Pfam" id="PF20791"/>
    </source>
</evidence>
<evidence type="ECO:0000256" key="3">
    <source>
        <dbReference type="ARBA" id="ARBA00022801"/>
    </source>
</evidence>
<keyword evidence="7" id="KW-0275">Fatty acid biosynthesis</keyword>
<dbReference type="GO" id="GO:0016297">
    <property type="term" value="F:fatty acyl-[ACP] hydrolase activity"/>
    <property type="evidence" value="ECO:0007669"/>
    <property type="project" value="InterPro"/>
</dbReference>
<evidence type="ECO:0000256" key="5">
    <source>
        <dbReference type="ARBA" id="ARBA00022946"/>
    </source>
</evidence>
<evidence type="ECO:0000256" key="6">
    <source>
        <dbReference type="ARBA" id="ARBA00023098"/>
    </source>
</evidence>
<keyword evidence="4" id="KW-0276">Fatty acid metabolism</keyword>
<keyword evidence="6" id="KW-0443">Lipid metabolism</keyword>
<evidence type="ECO:0000256" key="7">
    <source>
        <dbReference type="ARBA" id="ARBA00023160"/>
    </source>
</evidence>
<dbReference type="AlphaFoldDB" id="A0A2S4NAY8"/>
<dbReference type="InterPro" id="IPR045023">
    <property type="entry name" value="FATA/B"/>
</dbReference>
<dbReference type="Pfam" id="PF20791">
    <property type="entry name" value="Acyl-ACP_TE_C"/>
    <property type="match status" value="1"/>
</dbReference>
<dbReference type="InterPro" id="IPR049427">
    <property type="entry name" value="Acyl-ACP_TE_C"/>
</dbReference>
<comment type="caution">
    <text evidence="10">The sequence shown here is derived from an EMBL/GenBank/DDBJ whole genome shotgun (WGS) entry which is preliminary data.</text>
</comment>
<dbReference type="InterPro" id="IPR002864">
    <property type="entry name" value="Acyl-ACP_thioesterase_NHD"/>
</dbReference>
<dbReference type="OrthoDB" id="9801517at2"/>
<dbReference type="RefSeq" id="WP_103725103.1">
    <property type="nucleotide sequence ID" value="NZ_PQNY01000002.1"/>
</dbReference>
<dbReference type="Gene3D" id="3.10.129.10">
    <property type="entry name" value="Hotdog Thioesterase"/>
    <property type="match status" value="1"/>
</dbReference>
<accession>A0A2S4NAY8</accession>
<evidence type="ECO:0000256" key="1">
    <source>
        <dbReference type="ARBA" id="ARBA00006500"/>
    </source>
</evidence>
<dbReference type="EMBL" id="PQNY01000002">
    <property type="protein sequence ID" value="POS02861.1"/>
    <property type="molecule type" value="Genomic_DNA"/>
</dbReference>
<dbReference type="InterPro" id="IPR029069">
    <property type="entry name" value="HotDog_dom_sf"/>
</dbReference>
<evidence type="ECO:0000259" key="8">
    <source>
        <dbReference type="Pfam" id="PF01643"/>
    </source>
</evidence>
<evidence type="ECO:0000256" key="4">
    <source>
        <dbReference type="ARBA" id="ARBA00022832"/>
    </source>
</evidence>
<keyword evidence="5" id="KW-0809">Transit peptide</keyword>
<dbReference type="Proteomes" id="UP000237056">
    <property type="component" value="Unassembled WGS sequence"/>
</dbReference>
<dbReference type="PANTHER" id="PTHR31727:SF6">
    <property type="entry name" value="OLEOYL-ACYL CARRIER PROTEIN THIOESTERASE 1, CHLOROPLASTIC"/>
    <property type="match status" value="1"/>
</dbReference>
<keyword evidence="3" id="KW-0378">Hydrolase</keyword>
<gene>
    <name evidence="10" type="ORF">Q361_102174</name>
</gene>
<dbReference type="SUPFAM" id="SSF54637">
    <property type="entry name" value="Thioesterase/thiol ester dehydrase-isomerase"/>
    <property type="match status" value="2"/>
</dbReference>
<dbReference type="GO" id="GO:0000036">
    <property type="term" value="F:acyl carrier activity"/>
    <property type="evidence" value="ECO:0007669"/>
    <property type="project" value="TreeGrafter"/>
</dbReference>
<sequence length="245" mass="28538">MPIESNFSSVLEQEFEINFLQCYPNGALKYTELCNLLQITAGLHADLGGISFSDMQKHHQAWVLSRMLLEITELPKWRDKIVVKTWINSLENSRSIRCLEVYHNHKKIIGCETLWVVFNTKTRKPDILQLPHEHFEKIALQATENTVYKIDTQNTGHSVAFQKVMLSDLDIVNHMNNVKYLEWCLNYEDSKTLFSNAIKSIAINFIRELNLGDQTEIFKHQSQNSTTYSIVHNAKHCYTLDLKYM</sequence>
<organism evidence="10 11">
    <name type="scientific">Flavobacterium croceum DSM 17960</name>
    <dbReference type="NCBI Taxonomy" id="1121886"/>
    <lineage>
        <taxon>Bacteria</taxon>
        <taxon>Pseudomonadati</taxon>
        <taxon>Bacteroidota</taxon>
        <taxon>Flavobacteriia</taxon>
        <taxon>Flavobacteriales</taxon>
        <taxon>Flavobacteriaceae</taxon>
        <taxon>Flavobacterium</taxon>
    </lineage>
</organism>
<dbReference type="Pfam" id="PF01643">
    <property type="entry name" value="Acyl-ACP_TE"/>
    <property type="match status" value="1"/>
</dbReference>
<protein>
    <submittedName>
        <fullName evidence="10">Acyl-ACP thioesterase</fullName>
    </submittedName>
</protein>
<comment type="similarity">
    <text evidence="1">Belongs to the acyl-ACP thioesterase family.</text>
</comment>
<reference evidence="10 11" key="1">
    <citation type="submission" date="2018-01" db="EMBL/GenBank/DDBJ databases">
        <title>Genomic Encyclopedia of Type Strains, Phase I: the one thousand microbial genomes (KMG-I) project.</title>
        <authorList>
            <person name="Goeker M."/>
        </authorList>
    </citation>
    <scope>NUCLEOTIDE SEQUENCE [LARGE SCALE GENOMIC DNA]</scope>
    <source>
        <strain evidence="10 11">DSM 17960</strain>
    </source>
</reference>
<feature type="domain" description="Acyl-ACP thioesterase-like C-terminal" evidence="9">
    <location>
        <begin position="163"/>
        <end position="233"/>
    </location>
</feature>
<feature type="domain" description="Acyl-ACP thioesterase N-terminal hotdog" evidence="8">
    <location>
        <begin position="10"/>
        <end position="126"/>
    </location>
</feature>
<dbReference type="PANTHER" id="PTHR31727">
    <property type="entry name" value="OLEOYL-ACYL CARRIER PROTEIN THIOESTERASE 1, CHLOROPLASTIC"/>
    <property type="match status" value="1"/>
</dbReference>
<proteinExistence type="inferred from homology"/>
<keyword evidence="11" id="KW-1185">Reference proteome</keyword>